<dbReference type="Proteomes" id="UP000251717">
    <property type="component" value="Unassembled WGS sequence"/>
</dbReference>
<dbReference type="InterPro" id="IPR013783">
    <property type="entry name" value="Ig-like_fold"/>
</dbReference>
<name>A0A315XPD3_9EURY</name>
<organism evidence="1 2">
    <name type="scientific">Methanobrevibacter thaueri</name>
    <dbReference type="NCBI Taxonomy" id="190975"/>
    <lineage>
        <taxon>Archaea</taxon>
        <taxon>Methanobacteriati</taxon>
        <taxon>Methanobacteriota</taxon>
        <taxon>Methanomada group</taxon>
        <taxon>Methanobacteria</taxon>
        <taxon>Methanobacteriales</taxon>
        <taxon>Methanobacteriaceae</taxon>
        <taxon>Methanobrevibacter</taxon>
    </lineage>
</organism>
<dbReference type="RefSeq" id="WP_116591129.1">
    <property type="nucleotide sequence ID" value="NZ_MZGS01000011.1"/>
</dbReference>
<dbReference type="InterPro" id="IPR011050">
    <property type="entry name" value="Pectin_lyase_fold/virulence"/>
</dbReference>
<reference evidence="1 2" key="1">
    <citation type="submission" date="2017-03" db="EMBL/GenBank/DDBJ databases">
        <title>Genome sequence of Methanobrevibacter thaueri.</title>
        <authorList>
            <person name="Poehlein A."/>
            <person name="Seedorf H."/>
            <person name="Daniel R."/>
        </authorList>
    </citation>
    <scope>NUCLEOTIDE SEQUENCE [LARGE SCALE GENOMIC DNA]</scope>
    <source>
        <strain evidence="1 2">DSM 11995</strain>
    </source>
</reference>
<proteinExistence type="predicted"/>
<protein>
    <recommendedName>
        <fullName evidence="3">Bacterial Ig-like domain (Group 1)</fullName>
    </recommendedName>
</protein>
<dbReference type="EMBL" id="MZGS01000011">
    <property type="protein sequence ID" value="PWB88271.1"/>
    <property type="molecule type" value="Genomic_DNA"/>
</dbReference>
<dbReference type="Gene3D" id="2.60.40.10">
    <property type="entry name" value="Immunoglobulins"/>
    <property type="match status" value="1"/>
</dbReference>
<dbReference type="SUPFAM" id="SSF51126">
    <property type="entry name" value="Pectin lyase-like"/>
    <property type="match status" value="1"/>
</dbReference>
<evidence type="ECO:0008006" key="3">
    <source>
        <dbReference type="Google" id="ProtNLM"/>
    </source>
</evidence>
<evidence type="ECO:0000313" key="1">
    <source>
        <dbReference type="EMBL" id="PWB88271.1"/>
    </source>
</evidence>
<comment type="caution">
    <text evidence="1">The sequence shown here is derived from an EMBL/GenBank/DDBJ whole genome shotgun (WGS) entry which is preliminary data.</text>
</comment>
<dbReference type="AlphaFoldDB" id="A0A315XPD3"/>
<evidence type="ECO:0000313" key="2">
    <source>
        <dbReference type="Proteomes" id="UP000251717"/>
    </source>
</evidence>
<gene>
    <name evidence="1" type="ORF">MBBTH_01320</name>
</gene>
<accession>A0A315XPD3</accession>
<keyword evidence="2" id="KW-1185">Reference proteome</keyword>
<sequence length="538" mass="60518">MKKFLIFIVLLIFCTGVVNASDNTSNIQTIDNEYSNQLDDNLRCDDSDRIESEDILKSDDAQSDVPKVYVNASKESNGDGSSWENAKSGSTSWIDSYYDFGVNKIKNGVIYLADGNYTQNNLLDKCSCTFVGQGHNTIISFLGDGGDSHKYKHTFINLTFIPSSFEPAFLSYNFNFINCTFIEIPIILGESQTPVRDGISNVYDIYFNNCKFVNYTNTTMRTYSGFEYMNLLNVPINAHECGNVTLYNCTFEDIISESVIYTKAGPMDKKGNVGGIFITNSTFNNCHIIGIVKAEDKKYCTISNCSYDFEVKYIENNVAPFYINTTDKTEIPLLNTIILINEIENGIIIYLCDEDNTPLEDELAIVINDKLFYMYTDSNGKLILDNLYGYYKFEVDYIGINNYASSNASANFTFDKINDNIENTTINQNTTPSKTVPATDKIVKKVSKITAKKATFKKSKKVKKYTITLKSGKNPIKKVKVLLKVKGKTYKATTNSKGKATFKITKLNKKGKYNAVIKFAGNKNFKPTSKKVKITVKK</sequence>